<dbReference type="GeneID" id="96778490"/>
<comment type="caution">
    <text evidence="1">The sequence shown here is derived from an EMBL/GenBank/DDBJ whole genome shotgun (WGS) entry which is preliminary data.</text>
</comment>
<protein>
    <submittedName>
        <fullName evidence="1">Phenylacetate--CoA ligase</fullName>
    </submittedName>
</protein>
<dbReference type="Proteomes" id="UP000433181">
    <property type="component" value="Unassembled WGS sequence"/>
</dbReference>
<gene>
    <name evidence="1" type="ORF">FYJ84_06125</name>
</gene>
<sequence>MIANPTIEQMSREDMSALQLKKLKKQMHWAMEKSAFYYKKFTGQGLNGQSIQSLEDLQKLPLTTSEEIDGTTVYNLLTLPLSAVLRISRIGFSKPVIKMYTNGDLAYQIEMMTRVMVAQGVHGATVVGLLGEASDSRLMDVQYALENMGVTVILLGNNQESIKDLITTCHIDVLVSDFKQVTQLVVMLQASGISADDLFLPKIICMEEGLQNPNHYYIQQRLKAKTTTLYNSPVMGCGGIIFPCSEGSGYHVQEDYFYPEILEYGTDKLITEPHKVGELVLTALAAEAMPIFRYRTGQAVMRLDDECPCGRTLMRLASPTEYAGVVWQAVQDKSGV</sequence>
<reference evidence="1 2" key="1">
    <citation type="submission" date="2019-08" db="EMBL/GenBank/DDBJ databases">
        <title>In-depth cultivation of the pig gut microbiome towards novel bacterial diversity and tailored functional studies.</title>
        <authorList>
            <person name="Wylensek D."/>
            <person name="Hitch T.C.A."/>
            <person name="Clavel T."/>
        </authorList>
    </citation>
    <scope>NUCLEOTIDE SEQUENCE [LARGE SCALE GENOMIC DNA]</scope>
    <source>
        <strain evidence="1 2">WCA-693-APC-5D-A</strain>
    </source>
</reference>
<evidence type="ECO:0000313" key="2">
    <source>
        <dbReference type="Proteomes" id="UP000433181"/>
    </source>
</evidence>
<proteinExistence type="predicted"/>
<keyword evidence="2" id="KW-1185">Reference proteome</keyword>
<dbReference type="PANTHER" id="PTHR43845:SF1">
    <property type="entry name" value="BLR5969 PROTEIN"/>
    <property type="match status" value="1"/>
</dbReference>
<dbReference type="EMBL" id="VUNR01000009">
    <property type="protein sequence ID" value="MSU08558.1"/>
    <property type="molecule type" value="Genomic_DNA"/>
</dbReference>
<dbReference type="AlphaFoldDB" id="A0A6I2UAL5"/>
<evidence type="ECO:0000313" key="1">
    <source>
        <dbReference type="EMBL" id="MSU08558.1"/>
    </source>
</evidence>
<keyword evidence="1" id="KW-0436">Ligase</keyword>
<dbReference type="PANTHER" id="PTHR43845">
    <property type="entry name" value="BLR5969 PROTEIN"/>
    <property type="match status" value="1"/>
</dbReference>
<name>A0A6I2UAL5_9FIRM</name>
<dbReference type="GO" id="GO:0016874">
    <property type="term" value="F:ligase activity"/>
    <property type="evidence" value="ECO:0007669"/>
    <property type="project" value="UniProtKB-KW"/>
</dbReference>
<dbReference type="RefSeq" id="WP_154406724.1">
    <property type="nucleotide sequence ID" value="NZ_JBGVIR010000066.1"/>
</dbReference>
<organism evidence="1 2">
    <name type="scientific">Anaerovibrio slackiae</name>
    <dbReference type="NCBI Taxonomy" id="2652309"/>
    <lineage>
        <taxon>Bacteria</taxon>
        <taxon>Bacillati</taxon>
        <taxon>Bacillota</taxon>
        <taxon>Negativicutes</taxon>
        <taxon>Selenomonadales</taxon>
        <taxon>Selenomonadaceae</taxon>
        <taxon>Anaerovibrio</taxon>
    </lineage>
</organism>
<dbReference type="InterPro" id="IPR042099">
    <property type="entry name" value="ANL_N_sf"/>
</dbReference>
<accession>A0A6I2UAL5</accession>
<dbReference type="Gene3D" id="3.40.50.12780">
    <property type="entry name" value="N-terminal domain of ligase-like"/>
    <property type="match status" value="1"/>
</dbReference>